<evidence type="ECO:0000256" key="10">
    <source>
        <dbReference type="ARBA" id="ARBA00022989"/>
    </source>
</evidence>
<evidence type="ECO:0000256" key="6">
    <source>
        <dbReference type="ARBA" id="ARBA00022448"/>
    </source>
</evidence>
<keyword evidence="7 16" id="KW-1003">Cell membrane</keyword>
<evidence type="ECO:0000256" key="15">
    <source>
        <dbReference type="ARBA" id="ARBA00048176"/>
    </source>
</evidence>
<evidence type="ECO:0000256" key="17">
    <source>
        <dbReference type="RuleBase" id="RU004278"/>
    </source>
</evidence>
<keyword evidence="11 16" id="KW-0915">Sodium</keyword>
<comment type="catalytic activity">
    <reaction evidence="15 16 17">
        <text>oxaloacetate + 2 Na(+)(in) + H(+) = pyruvate + 2 Na(+)(out) + CO2</text>
        <dbReference type="Rhea" id="RHEA:57724"/>
        <dbReference type="ChEBI" id="CHEBI:15361"/>
        <dbReference type="ChEBI" id="CHEBI:15378"/>
        <dbReference type="ChEBI" id="CHEBI:16452"/>
        <dbReference type="ChEBI" id="CHEBI:16526"/>
        <dbReference type="ChEBI" id="CHEBI:29101"/>
        <dbReference type="EC" id="7.2.4.2"/>
    </reaction>
</comment>
<dbReference type="Proteomes" id="UP001149719">
    <property type="component" value="Unassembled WGS sequence"/>
</dbReference>
<accession>A0ABT4JUQ5</accession>
<evidence type="ECO:0000256" key="4">
    <source>
        <dbReference type="ARBA" id="ARBA00005844"/>
    </source>
</evidence>
<evidence type="ECO:0000256" key="5">
    <source>
        <dbReference type="ARBA" id="ARBA00011869"/>
    </source>
</evidence>
<comment type="function">
    <text evidence="2 16 17">Catalyzes the decarboxylation of oxaloacetate coupled to Na(+) translocation.</text>
</comment>
<evidence type="ECO:0000313" key="19">
    <source>
        <dbReference type="Proteomes" id="UP001149719"/>
    </source>
</evidence>
<keyword evidence="8 16" id="KW-0812">Transmembrane</keyword>
<keyword evidence="9 16" id="KW-1278">Translocase</keyword>
<comment type="subcellular location">
    <subcellularLocation>
        <location evidence="3 16 17">Cell membrane</location>
        <topology evidence="3 16 17">Single-pass membrane protein</topology>
    </subcellularLocation>
</comment>
<evidence type="ECO:0000256" key="11">
    <source>
        <dbReference type="ARBA" id="ARBA00023053"/>
    </source>
</evidence>
<evidence type="ECO:0000256" key="7">
    <source>
        <dbReference type="ARBA" id="ARBA00022475"/>
    </source>
</evidence>
<keyword evidence="10 16" id="KW-1133">Transmembrane helix</keyword>
<comment type="cofactor">
    <cofactor evidence="1 16 17">
        <name>Na(+)</name>
        <dbReference type="ChEBI" id="CHEBI:29101"/>
    </cofactor>
</comment>
<gene>
    <name evidence="16" type="primary">oadG</name>
    <name evidence="18" type="ORF">O1D97_10535</name>
</gene>
<comment type="caution">
    <text evidence="18">The sequence shown here is derived from an EMBL/GenBank/DDBJ whole genome shotgun (WGS) entry which is preliminary data.</text>
</comment>
<reference evidence="18" key="1">
    <citation type="submission" date="2022-12" db="EMBL/GenBank/DDBJ databases">
        <title>Marinomonas 15G1-11 sp. nov, isolated from marine algae.</title>
        <authorList>
            <person name="Butt M."/>
            <person name="Choi D.G."/>
            <person name="Kim J.M."/>
            <person name="Lee J.K."/>
            <person name="Baek J.H."/>
            <person name="Jeon C.O."/>
        </authorList>
    </citation>
    <scope>NUCLEOTIDE SEQUENCE</scope>
    <source>
        <strain evidence="18">15G1-11</strain>
    </source>
</reference>
<keyword evidence="12 16" id="KW-0406">Ion transport</keyword>
<keyword evidence="6 16" id="KW-0813">Transport</keyword>
<feature type="transmembrane region" description="Helical" evidence="16 17">
    <location>
        <begin position="12"/>
        <end position="31"/>
    </location>
</feature>
<dbReference type="NCBIfam" id="TIGR01195">
    <property type="entry name" value="oadG_fam"/>
    <property type="match status" value="1"/>
</dbReference>
<evidence type="ECO:0000256" key="1">
    <source>
        <dbReference type="ARBA" id="ARBA00001959"/>
    </source>
</evidence>
<protein>
    <recommendedName>
        <fullName evidence="16">Probable oxaloacetate decarboxylase gamma chain</fullName>
        <ecNumber evidence="16">7.2.4.2</ecNumber>
    </recommendedName>
</protein>
<keyword evidence="19" id="KW-1185">Reference proteome</keyword>
<comment type="similarity">
    <text evidence="4 16 17">Belongs to the OadG family.</text>
</comment>
<sequence>MNGLIQDGFGLLVLGMGFVFLFLVLLIYATGFMSTLLTKYFPEVAPVVKTSVAPAATKIASQVQDEHLKAVITAAIHQHRNNKR</sequence>
<dbReference type="InterPro" id="IPR023424">
    <property type="entry name" value="OadG"/>
</dbReference>
<evidence type="ECO:0000256" key="3">
    <source>
        <dbReference type="ARBA" id="ARBA00004162"/>
    </source>
</evidence>
<evidence type="ECO:0000256" key="12">
    <source>
        <dbReference type="ARBA" id="ARBA00023065"/>
    </source>
</evidence>
<comment type="subunit">
    <text evidence="5 16">Heterotrimer of an alpha, a beta and a gamma subunit.</text>
</comment>
<keyword evidence="14 16" id="KW-0739">Sodium transport</keyword>
<evidence type="ECO:0000313" key="18">
    <source>
        <dbReference type="EMBL" id="MCZ2722074.1"/>
    </source>
</evidence>
<organism evidence="18 19">
    <name type="scientific">Marinomonas phaeophyticola</name>
    <dbReference type="NCBI Taxonomy" id="3004091"/>
    <lineage>
        <taxon>Bacteria</taxon>
        <taxon>Pseudomonadati</taxon>
        <taxon>Pseudomonadota</taxon>
        <taxon>Gammaproteobacteria</taxon>
        <taxon>Oceanospirillales</taxon>
        <taxon>Oceanospirillaceae</taxon>
        <taxon>Marinomonas</taxon>
    </lineage>
</organism>
<evidence type="ECO:0000256" key="2">
    <source>
        <dbReference type="ARBA" id="ARBA00003002"/>
    </source>
</evidence>
<evidence type="ECO:0000256" key="9">
    <source>
        <dbReference type="ARBA" id="ARBA00022967"/>
    </source>
</evidence>
<dbReference type="RefSeq" id="WP_269125424.1">
    <property type="nucleotide sequence ID" value="NZ_JAPUBN010000016.1"/>
</dbReference>
<dbReference type="InterPro" id="IPR005899">
    <property type="entry name" value="Na_pump_deCOase"/>
</dbReference>
<name>A0ABT4JUQ5_9GAMM</name>
<dbReference type="Pfam" id="PF04277">
    <property type="entry name" value="OAD_gamma"/>
    <property type="match status" value="1"/>
</dbReference>
<keyword evidence="13 16" id="KW-0472">Membrane</keyword>
<dbReference type="EMBL" id="JAPUBN010000016">
    <property type="protein sequence ID" value="MCZ2722074.1"/>
    <property type="molecule type" value="Genomic_DNA"/>
</dbReference>
<evidence type="ECO:0000256" key="16">
    <source>
        <dbReference type="HAMAP-Rule" id="MF_00404"/>
    </source>
</evidence>
<proteinExistence type="inferred from homology"/>
<evidence type="ECO:0000256" key="14">
    <source>
        <dbReference type="ARBA" id="ARBA00023201"/>
    </source>
</evidence>
<evidence type="ECO:0000256" key="13">
    <source>
        <dbReference type="ARBA" id="ARBA00023136"/>
    </source>
</evidence>
<dbReference type="EC" id="7.2.4.2" evidence="16"/>
<dbReference type="HAMAP" id="MF_00404">
    <property type="entry name" value="OadG"/>
    <property type="match status" value="1"/>
</dbReference>
<evidence type="ECO:0000256" key="8">
    <source>
        <dbReference type="ARBA" id="ARBA00022692"/>
    </source>
</evidence>